<comment type="subunit">
    <text evidence="2">Homodimer.</text>
</comment>
<evidence type="ECO:0000313" key="10">
    <source>
        <dbReference type="Proteomes" id="UP001153636"/>
    </source>
</evidence>
<evidence type="ECO:0000256" key="2">
    <source>
        <dbReference type="ARBA" id="ARBA00011738"/>
    </source>
</evidence>
<dbReference type="PANTHER" id="PTHR11540">
    <property type="entry name" value="MALATE AND LACTATE DEHYDROGENASE"/>
    <property type="match status" value="1"/>
</dbReference>
<reference evidence="9" key="1">
    <citation type="submission" date="2022-01" db="EMBL/GenBank/DDBJ databases">
        <authorList>
            <person name="King R."/>
        </authorList>
    </citation>
    <scope>NUCLEOTIDE SEQUENCE</scope>
</reference>
<evidence type="ECO:0000259" key="8">
    <source>
        <dbReference type="Pfam" id="PF00056"/>
    </source>
</evidence>
<sequence length="360" mass="39368">MLSTKLLTFLNGKCRPLLYNSSNNFATDQSSIEPTVTILNACTNIGRHLALILKQSPHIEELRLYDKQSIVCAIGEDLSHIDTKTQVKSFGGPRVMKDAITDADIVVSVGGSKSAPSETAQILFENNCNDVRIAALHMIEYNPKGLFCIARPPVEALVPLVSEEYKKAGVYDARKIFGVTSTATMTVNSIVAKLAKEKPLEVLCPIVGGLSGECLVGVLSQTRPKGLPLQPIETQKLICRAEDDVINIYEDTGSICLAPALGISRFINSLLRAVKGETDCVECSFIRQTGHIGNFLPYMTSIIRLGRHGVLSSHMPKITVEEGERLQKAAVRIKEFIHLGEKTANDVPIKKTLQFEPKRA</sequence>
<dbReference type="Pfam" id="PF00056">
    <property type="entry name" value="Ldh_1_N"/>
    <property type="match status" value="1"/>
</dbReference>
<evidence type="ECO:0000256" key="3">
    <source>
        <dbReference type="ARBA" id="ARBA00012995"/>
    </source>
</evidence>
<dbReference type="AlphaFoldDB" id="A0A9P0D8A6"/>
<dbReference type="SUPFAM" id="SSF56327">
    <property type="entry name" value="LDH C-terminal domain-like"/>
    <property type="match status" value="1"/>
</dbReference>
<dbReference type="InterPro" id="IPR001236">
    <property type="entry name" value="Lactate/malate_DH_N"/>
</dbReference>
<dbReference type="PANTHER" id="PTHR11540:SF16">
    <property type="entry name" value="MALATE DEHYDROGENASE, MITOCHONDRIAL"/>
    <property type="match status" value="1"/>
</dbReference>
<dbReference type="GO" id="GO:0006099">
    <property type="term" value="P:tricarboxylic acid cycle"/>
    <property type="evidence" value="ECO:0007669"/>
    <property type="project" value="UniProtKB-KW"/>
</dbReference>
<dbReference type="GO" id="GO:0030060">
    <property type="term" value="F:L-malate dehydrogenase (NAD+) activity"/>
    <property type="evidence" value="ECO:0007669"/>
    <property type="project" value="UniProtKB-EC"/>
</dbReference>
<dbReference type="OrthoDB" id="6626850at2759"/>
<keyword evidence="10" id="KW-1185">Reference proteome</keyword>
<dbReference type="EC" id="1.1.1.37" evidence="3"/>
<dbReference type="InterPro" id="IPR036291">
    <property type="entry name" value="NAD(P)-bd_dom_sf"/>
</dbReference>
<dbReference type="FunFam" id="3.40.50.720:FF:000268">
    <property type="entry name" value="Malate dehydrogenase"/>
    <property type="match status" value="1"/>
</dbReference>
<dbReference type="Proteomes" id="UP001153636">
    <property type="component" value="Chromosome 8"/>
</dbReference>
<evidence type="ECO:0000256" key="5">
    <source>
        <dbReference type="ARBA" id="ARBA00022532"/>
    </source>
</evidence>
<feature type="domain" description="Lactate/malate dehydrogenase N-terminal" evidence="8">
    <location>
        <begin position="36"/>
        <end position="178"/>
    </location>
</feature>
<name>A0A9P0D8A6_9CUCU</name>
<evidence type="ECO:0000256" key="1">
    <source>
        <dbReference type="ARBA" id="ARBA00008824"/>
    </source>
</evidence>
<evidence type="ECO:0000256" key="4">
    <source>
        <dbReference type="ARBA" id="ARBA00016075"/>
    </source>
</evidence>
<keyword evidence="6" id="KW-0560">Oxidoreductase</keyword>
<dbReference type="Gene3D" id="3.90.110.10">
    <property type="entry name" value="Lactate dehydrogenase/glycoside hydrolase, family 4, C-terminal"/>
    <property type="match status" value="1"/>
</dbReference>
<gene>
    <name evidence="9" type="ORF">PSYICH_LOCUS14476</name>
</gene>
<evidence type="ECO:0000256" key="6">
    <source>
        <dbReference type="ARBA" id="ARBA00023002"/>
    </source>
</evidence>
<evidence type="ECO:0000313" key="9">
    <source>
        <dbReference type="EMBL" id="CAH1114271.1"/>
    </source>
</evidence>
<evidence type="ECO:0000256" key="7">
    <source>
        <dbReference type="ARBA" id="ARBA00023027"/>
    </source>
</evidence>
<protein>
    <recommendedName>
        <fullName evidence="4">Malate dehydrogenase, mitochondrial</fullName>
        <ecNumber evidence="3">1.1.1.37</ecNumber>
    </recommendedName>
</protein>
<dbReference type="Gene3D" id="3.40.50.720">
    <property type="entry name" value="NAD(P)-binding Rossmann-like Domain"/>
    <property type="match status" value="1"/>
</dbReference>
<dbReference type="SUPFAM" id="SSF51735">
    <property type="entry name" value="NAD(P)-binding Rossmann-fold domains"/>
    <property type="match status" value="1"/>
</dbReference>
<dbReference type="InterPro" id="IPR015955">
    <property type="entry name" value="Lactate_DH/Glyco_Ohase_4_C"/>
</dbReference>
<organism evidence="9 10">
    <name type="scientific">Psylliodes chrysocephalus</name>
    <dbReference type="NCBI Taxonomy" id="3402493"/>
    <lineage>
        <taxon>Eukaryota</taxon>
        <taxon>Metazoa</taxon>
        <taxon>Ecdysozoa</taxon>
        <taxon>Arthropoda</taxon>
        <taxon>Hexapoda</taxon>
        <taxon>Insecta</taxon>
        <taxon>Pterygota</taxon>
        <taxon>Neoptera</taxon>
        <taxon>Endopterygota</taxon>
        <taxon>Coleoptera</taxon>
        <taxon>Polyphaga</taxon>
        <taxon>Cucujiformia</taxon>
        <taxon>Chrysomeloidea</taxon>
        <taxon>Chrysomelidae</taxon>
        <taxon>Galerucinae</taxon>
        <taxon>Alticini</taxon>
        <taxon>Psylliodes</taxon>
    </lineage>
</organism>
<keyword evidence="7" id="KW-0520">NAD</keyword>
<accession>A0A9P0D8A6</accession>
<dbReference type="GO" id="GO:0005739">
    <property type="term" value="C:mitochondrion"/>
    <property type="evidence" value="ECO:0007669"/>
    <property type="project" value="TreeGrafter"/>
</dbReference>
<comment type="similarity">
    <text evidence="1">Belongs to the LDH/MDH superfamily. MDH type 1 family.</text>
</comment>
<proteinExistence type="inferred from homology"/>
<dbReference type="EMBL" id="OV651820">
    <property type="protein sequence ID" value="CAH1114271.1"/>
    <property type="molecule type" value="Genomic_DNA"/>
</dbReference>
<keyword evidence="5" id="KW-0816">Tricarboxylic acid cycle</keyword>